<dbReference type="PROSITE" id="PS00878">
    <property type="entry name" value="ODR_DC_2_1"/>
    <property type="match status" value="1"/>
</dbReference>
<comment type="cofactor">
    <cofactor evidence="1">
        <name>pyridoxal 5'-phosphate</name>
        <dbReference type="ChEBI" id="CHEBI:597326"/>
    </cofactor>
</comment>
<dbReference type="PRINTS" id="PR01182">
    <property type="entry name" value="ORNDCRBXLASE"/>
</dbReference>
<dbReference type="InterPro" id="IPR022653">
    <property type="entry name" value="De-COase2_pyr-phos_BS"/>
</dbReference>
<organism evidence="12 13">
    <name type="scientific">Pectinatus haikarae</name>
    <dbReference type="NCBI Taxonomy" id="349096"/>
    <lineage>
        <taxon>Bacteria</taxon>
        <taxon>Bacillati</taxon>
        <taxon>Bacillota</taxon>
        <taxon>Negativicutes</taxon>
        <taxon>Selenomonadales</taxon>
        <taxon>Selenomonadaceae</taxon>
        <taxon>Pectinatus</taxon>
    </lineage>
</organism>
<dbReference type="Proteomes" id="UP001239167">
    <property type="component" value="Unassembled WGS sequence"/>
</dbReference>
<accession>A0ABT9YAA6</accession>
<dbReference type="Gene3D" id="3.20.20.10">
    <property type="entry name" value="Alanine racemase"/>
    <property type="match status" value="1"/>
</dbReference>
<evidence type="ECO:0000313" key="12">
    <source>
        <dbReference type="EMBL" id="MDQ0204775.1"/>
    </source>
</evidence>
<comment type="caution">
    <text evidence="12">The sequence shown here is derived from an EMBL/GenBank/DDBJ whole genome shotgun (WGS) entry which is preliminary data.</text>
</comment>
<dbReference type="InterPro" id="IPR029066">
    <property type="entry name" value="PLP-binding_barrel"/>
</dbReference>
<dbReference type="PANTHER" id="PTHR11482">
    <property type="entry name" value="ARGININE/DIAMINOPIMELATE/ORNITHINE DECARBOXYLASE"/>
    <property type="match status" value="1"/>
</dbReference>
<protein>
    <recommendedName>
        <fullName evidence="7">ornithine decarboxylase</fullName>
        <ecNumber evidence="7">4.1.1.17</ecNumber>
    </recommendedName>
</protein>
<evidence type="ECO:0000256" key="5">
    <source>
        <dbReference type="ARBA" id="ARBA00023239"/>
    </source>
</evidence>
<gene>
    <name evidence="12" type="ORF">J2S01_002508</name>
</gene>
<comment type="pathway">
    <text evidence="6">Amine and polyamine biosynthesis; putrescine biosynthesis via L-ornithine pathway; putrescine from L-ornithine: step 1/1.</text>
</comment>
<feature type="domain" description="Orn/DAP/Arg decarboxylase 2 N-terminal" evidence="11">
    <location>
        <begin position="28"/>
        <end position="260"/>
    </location>
</feature>
<dbReference type="SUPFAM" id="SSF50621">
    <property type="entry name" value="Alanine racemase C-terminal domain-like"/>
    <property type="match status" value="1"/>
</dbReference>
<evidence type="ECO:0000256" key="3">
    <source>
        <dbReference type="ARBA" id="ARBA00022793"/>
    </source>
</evidence>
<evidence type="ECO:0000256" key="4">
    <source>
        <dbReference type="ARBA" id="ARBA00022898"/>
    </source>
</evidence>
<keyword evidence="4" id="KW-0663">Pyridoxal phosphate</keyword>
<dbReference type="SUPFAM" id="SSF51419">
    <property type="entry name" value="PLP-binding barrel"/>
    <property type="match status" value="1"/>
</dbReference>
<dbReference type="EC" id="4.1.1.17" evidence="7"/>
<name>A0ABT9YAA6_9FIRM</name>
<dbReference type="PRINTS" id="PR01179">
    <property type="entry name" value="ODADCRBXLASE"/>
</dbReference>
<dbReference type="CDD" id="cd00622">
    <property type="entry name" value="PLPDE_III_ODC"/>
    <property type="match status" value="1"/>
</dbReference>
<dbReference type="Pfam" id="PF02784">
    <property type="entry name" value="Orn_Arg_deC_N"/>
    <property type="match status" value="1"/>
</dbReference>
<evidence type="ECO:0000259" key="11">
    <source>
        <dbReference type="Pfam" id="PF02784"/>
    </source>
</evidence>
<dbReference type="InterPro" id="IPR009006">
    <property type="entry name" value="Ala_racemase/Decarboxylase_C"/>
</dbReference>
<keyword evidence="13" id="KW-1185">Reference proteome</keyword>
<feature type="domain" description="Orn/DAP/Arg decarboxylase 2 C-terminal" evidence="10">
    <location>
        <begin position="262"/>
        <end position="349"/>
    </location>
</feature>
<evidence type="ECO:0000256" key="1">
    <source>
        <dbReference type="ARBA" id="ARBA00001933"/>
    </source>
</evidence>
<evidence type="ECO:0000256" key="9">
    <source>
        <dbReference type="RuleBase" id="RU003737"/>
    </source>
</evidence>
<reference evidence="12 13" key="1">
    <citation type="submission" date="2023-07" db="EMBL/GenBank/DDBJ databases">
        <title>Genomic Encyclopedia of Type Strains, Phase IV (KMG-IV): sequencing the most valuable type-strain genomes for metagenomic binning, comparative biology and taxonomic classification.</title>
        <authorList>
            <person name="Goeker M."/>
        </authorList>
    </citation>
    <scope>NUCLEOTIDE SEQUENCE [LARGE SCALE GENOMIC DNA]</scope>
    <source>
        <strain evidence="12 13">DSM 16980</strain>
    </source>
</reference>
<evidence type="ECO:0000259" key="10">
    <source>
        <dbReference type="Pfam" id="PF00278"/>
    </source>
</evidence>
<dbReference type="InterPro" id="IPR022644">
    <property type="entry name" value="De-COase2_N"/>
</dbReference>
<dbReference type="PANTHER" id="PTHR11482:SF6">
    <property type="entry name" value="ORNITHINE DECARBOXYLASE 1-RELATED"/>
    <property type="match status" value="1"/>
</dbReference>
<dbReference type="Gene3D" id="2.40.37.10">
    <property type="entry name" value="Lyase, Ornithine Decarboxylase, Chain A, domain 1"/>
    <property type="match status" value="1"/>
</dbReference>
<keyword evidence="5 12" id="KW-0456">Lyase</keyword>
<dbReference type="Pfam" id="PF00278">
    <property type="entry name" value="Orn_DAP_Arg_deC"/>
    <property type="match status" value="1"/>
</dbReference>
<dbReference type="RefSeq" id="WP_196605668.1">
    <property type="nucleotide sequence ID" value="NZ_CP116940.1"/>
</dbReference>
<keyword evidence="3" id="KW-0210">Decarboxylase</keyword>
<comment type="similarity">
    <text evidence="2 9">Belongs to the Orn/Lys/Arg decarboxylase class-II family.</text>
</comment>
<proteinExistence type="inferred from homology"/>
<dbReference type="PROSITE" id="PS00879">
    <property type="entry name" value="ODR_DC_2_2"/>
    <property type="match status" value="1"/>
</dbReference>
<evidence type="ECO:0000256" key="8">
    <source>
        <dbReference type="ARBA" id="ARBA00049127"/>
    </source>
</evidence>
<evidence type="ECO:0000256" key="6">
    <source>
        <dbReference type="ARBA" id="ARBA00034115"/>
    </source>
</evidence>
<dbReference type="InterPro" id="IPR000183">
    <property type="entry name" value="Orn/DAP/Arg_de-COase"/>
</dbReference>
<dbReference type="InterPro" id="IPR022643">
    <property type="entry name" value="De-COase2_C"/>
</dbReference>
<evidence type="ECO:0000256" key="2">
    <source>
        <dbReference type="ARBA" id="ARBA00008872"/>
    </source>
</evidence>
<dbReference type="InterPro" id="IPR002433">
    <property type="entry name" value="Orn_de-COase"/>
</dbReference>
<dbReference type="GO" id="GO:0004586">
    <property type="term" value="F:ornithine decarboxylase activity"/>
    <property type="evidence" value="ECO:0007669"/>
    <property type="project" value="UniProtKB-EC"/>
</dbReference>
<dbReference type="InterPro" id="IPR022657">
    <property type="entry name" value="De-COase2_CS"/>
</dbReference>
<evidence type="ECO:0000313" key="13">
    <source>
        <dbReference type="Proteomes" id="UP001239167"/>
    </source>
</evidence>
<dbReference type="EMBL" id="JAUSUE010000021">
    <property type="protein sequence ID" value="MDQ0204775.1"/>
    <property type="molecule type" value="Genomic_DNA"/>
</dbReference>
<sequence>MKSFKLTKEQAEILVNKYPTPLAVISTDQVEKNYRFLLDNMPRVRVFYAMKANPSPIIIEKMIDMGSSFDVASDGEIRMLQSMGVRGENMIYANPIKTVQGLMAAAEAGVNRFTFDSEREVYKMAEYVPDAEVLLRVRIKNAKALVNLNEKFGAEPENAISLLNLAREQGLDPVGLAVHVGSQTLSTEPYYEAFSLCRGIIDEARQLGFSLNILDIGGGLPVPAPDTCVNLENMVREINAGLDKFFPDIEIWAEPGRYICGTVMNAITRVIGKQIRDGKICYYLDDGVYGIFSGVFFDHWEYELNSFKQGKMLPSTFFGPSCDSLDVLTKDYPCPDLQIDDIVVASDCGAYTVASATNFNGFAKARVIHWEKEKERLGTAAEQKSDCEAVV</sequence>
<evidence type="ECO:0000256" key="7">
    <source>
        <dbReference type="ARBA" id="ARBA00034138"/>
    </source>
</evidence>
<comment type="catalytic activity">
    <reaction evidence="8">
        <text>L-ornithine + H(+) = putrescine + CO2</text>
        <dbReference type="Rhea" id="RHEA:22964"/>
        <dbReference type="ChEBI" id="CHEBI:15378"/>
        <dbReference type="ChEBI" id="CHEBI:16526"/>
        <dbReference type="ChEBI" id="CHEBI:46911"/>
        <dbReference type="ChEBI" id="CHEBI:326268"/>
        <dbReference type="EC" id="4.1.1.17"/>
    </reaction>
</comment>